<reference evidence="5" key="1">
    <citation type="submission" date="2023-06" db="EMBL/GenBank/DDBJ databases">
        <title>Genomic analysis of the entomopathogenic nematode Steinernema hermaphroditum.</title>
        <authorList>
            <person name="Schwarz E.M."/>
            <person name="Heppert J.K."/>
            <person name="Baniya A."/>
            <person name="Schwartz H.T."/>
            <person name="Tan C.-H."/>
            <person name="Antoshechkin I."/>
            <person name="Sternberg P.W."/>
            <person name="Goodrich-Blair H."/>
            <person name="Dillman A.R."/>
        </authorList>
    </citation>
    <scope>NUCLEOTIDE SEQUENCE</scope>
    <source>
        <strain evidence="5">PS9179</strain>
        <tissue evidence="5">Whole animal</tissue>
    </source>
</reference>
<dbReference type="EMBL" id="JAUCMV010000001">
    <property type="protein sequence ID" value="KAK0423346.1"/>
    <property type="molecule type" value="Genomic_DNA"/>
</dbReference>
<dbReference type="InterPro" id="IPR029055">
    <property type="entry name" value="Ntn_hydrolases_N"/>
</dbReference>
<accession>A0AA39M6F5</accession>
<evidence type="ECO:0000256" key="3">
    <source>
        <dbReference type="SAM" id="MobiDB-lite"/>
    </source>
</evidence>
<dbReference type="SUPFAM" id="SSF56235">
    <property type="entry name" value="N-terminal nucleophile aminohydrolases (Ntn hydrolases)"/>
    <property type="match status" value="1"/>
</dbReference>
<keyword evidence="2" id="KW-0647">Proteasome</keyword>
<dbReference type="GO" id="GO:0006511">
    <property type="term" value="P:ubiquitin-dependent protein catabolic process"/>
    <property type="evidence" value="ECO:0007669"/>
    <property type="project" value="InterPro"/>
</dbReference>
<organism evidence="5 6">
    <name type="scientific">Steinernema hermaphroditum</name>
    <dbReference type="NCBI Taxonomy" id="289476"/>
    <lineage>
        <taxon>Eukaryota</taxon>
        <taxon>Metazoa</taxon>
        <taxon>Ecdysozoa</taxon>
        <taxon>Nematoda</taxon>
        <taxon>Chromadorea</taxon>
        <taxon>Rhabditida</taxon>
        <taxon>Tylenchina</taxon>
        <taxon>Panagrolaimomorpha</taxon>
        <taxon>Strongyloidoidea</taxon>
        <taxon>Steinernematidae</taxon>
        <taxon>Steinernema</taxon>
    </lineage>
</organism>
<name>A0AA39M6F5_9BILA</name>
<dbReference type="Pfam" id="PF10584">
    <property type="entry name" value="Proteasome_A_N"/>
    <property type="match status" value="1"/>
</dbReference>
<dbReference type="Pfam" id="PF00227">
    <property type="entry name" value="Proteasome"/>
    <property type="match status" value="1"/>
</dbReference>
<gene>
    <name evidence="5" type="ORF">QR680_008094</name>
</gene>
<dbReference type="PANTHER" id="PTHR11599">
    <property type="entry name" value="PROTEASOME SUBUNIT ALPHA/BETA"/>
    <property type="match status" value="1"/>
</dbReference>
<dbReference type="Proteomes" id="UP001175271">
    <property type="component" value="Unassembled WGS sequence"/>
</dbReference>
<evidence type="ECO:0000256" key="2">
    <source>
        <dbReference type="ARBA" id="ARBA00022942"/>
    </source>
</evidence>
<dbReference type="Gene3D" id="3.60.20.10">
    <property type="entry name" value="Glutamine Phosphoribosylpyrophosphate, subunit 1, domain 1"/>
    <property type="match status" value="1"/>
</dbReference>
<proteinExistence type="predicted"/>
<comment type="caution">
    <text evidence="5">The sequence shown here is derived from an EMBL/GenBank/DDBJ whole genome shotgun (WGS) entry which is preliminary data.</text>
</comment>
<dbReference type="InterPro" id="IPR001353">
    <property type="entry name" value="Proteasome_sua/b"/>
</dbReference>
<dbReference type="SMART" id="SM00948">
    <property type="entry name" value="Proteasome_A_N"/>
    <property type="match status" value="1"/>
</dbReference>
<evidence type="ECO:0000259" key="4">
    <source>
        <dbReference type="SMART" id="SM00948"/>
    </source>
</evidence>
<dbReference type="GO" id="GO:0019773">
    <property type="term" value="C:proteasome core complex, alpha-subunit complex"/>
    <property type="evidence" value="ECO:0007669"/>
    <property type="project" value="InterPro"/>
</dbReference>
<dbReference type="InterPro" id="IPR050115">
    <property type="entry name" value="Proteasome_alpha"/>
</dbReference>
<feature type="region of interest" description="Disordered" evidence="3">
    <location>
        <begin position="253"/>
        <end position="272"/>
    </location>
</feature>
<comment type="function">
    <text evidence="1">The proteasome is a multicatalytic proteinase complex which is characterized by its ability to cleave peptides with Arg, Phe, Tyr, Leu, and Glu adjacent to the leaving group at neutral or slightly basic pH. The proteasome has an ATP-dependent proteolytic activity.</text>
</comment>
<feature type="compositionally biased region" description="Acidic residues" evidence="3">
    <location>
        <begin position="259"/>
        <end position="272"/>
    </location>
</feature>
<sequence>MTAMGYDQHAGIFSPNGQVLQIEYAQKCVDASVNVIAINGNNGVLLTVDRPLSSKAEMKNANKRVAAVNGSIIFACSGLFPDGMAILDYARGEALKYRKQYSTEMPIEELVRSVAEHVHHFTLGGNRPYGASVVFASWSEIEGGKLFAVDPSGMCQQYEAWAFGKNRLNMRNDIDRIRKDCRRLRRKRLRKESARILLNMREASLKTMQSRIEMAWCGFSTLGKAIVLHNEQVKHAVIWAFLKQEAACEEGDDRLNEISSEEESDGMEETYV</sequence>
<protein>
    <recommendedName>
        <fullName evidence="4">Proteasome alpha-type subunits domain-containing protein</fullName>
    </recommendedName>
</protein>
<evidence type="ECO:0000256" key="1">
    <source>
        <dbReference type="ARBA" id="ARBA00002000"/>
    </source>
</evidence>
<dbReference type="InterPro" id="IPR000426">
    <property type="entry name" value="Proteasome_asu_N"/>
</dbReference>
<evidence type="ECO:0000313" key="5">
    <source>
        <dbReference type="EMBL" id="KAK0423346.1"/>
    </source>
</evidence>
<evidence type="ECO:0000313" key="6">
    <source>
        <dbReference type="Proteomes" id="UP001175271"/>
    </source>
</evidence>
<feature type="domain" description="Proteasome alpha-type subunits" evidence="4">
    <location>
        <begin position="6"/>
        <end position="28"/>
    </location>
</feature>
<dbReference type="AlphaFoldDB" id="A0AA39M6F5"/>
<keyword evidence="6" id="KW-1185">Reference proteome</keyword>